<feature type="region of interest" description="Disordered" evidence="9">
    <location>
        <begin position="1245"/>
        <end position="1439"/>
    </location>
</feature>
<feature type="compositionally biased region" description="Basic residues" evidence="9">
    <location>
        <begin position="1421"/>
        <end position="1430"/>
    </location>
</feature>
<dbReference type="Proteomes" id="UP001194696">
    <property type="component" value="Unassembled WGS sequence"/>
</dbReference>
<comment type="subcellular location">
    <subcellularLocation>
        <location evidence="1">Membrane</location>
        <topology evidence="1">Multi-pass membrane protein</topology>
    </subcellularLocation>
</comment>
<dbReference type="EMBL" id="JAAAIM010000101">
    <property type="protein sequence ID" value="KAG0294926.1"/>
    <property type="molecule type" value="Genomic_DNA"/>
</dbReference>
<sequence>MWNPDPKTLRLGVLLNLNVPSTQREATMVRKAISTIRMAVNDINEEQIIPGLNMSIVIRDSQDPSFYTRTGGPAAISGAVKLIRTKVGGVIGDINSDLTTYEALMTSSVQIPQCSFASGSTTLSDQADYPFFYRTIPTIIVLLDALLDVIKNMGWTRISLIYDINSLGWAGREYFSSRAQNMGIYILTYQPLSTAGVPFDPTYASIKDQIRKSQSRIQVLLAAGTNQSDFLHEMKEAGFFGPDYAWVTTHDIAPQLRRDQDVKAYDGLIMVANGWRLLGYPPYDDFLSKWMRLNPLEYPGAGDPNLENNEGMAYSCVMMLAHAYRELIEQAIPNPADRSAQAPLVQEIIAGNRAADVNVSKVYKQKAYRGPSGPITLNQNGDREEGYFVAFSMQNGYSVQFGIVFTGNFTFTGVPFFKEHYTEFPSDAPSWTIENPRWDNASGIIIGSLCIIGVALTIISAMLVVSFRNNIVIKASSPTFCLCELLGILLVLIWCMLHIGIPRKDICIAQIFVLPIGVTLLTGSLTIKNYRVYRIFNSVTMVNQAFQTRLLLRWMALTLLICLVPAIVEVIIDAPVPKMINIQYLQWVRCCPAMSQVWWTIALLIIPAIMILFGVFLAFKTRNVVFLWNEAKQISLVLYNIFFFTVIIVVSQFFPLEMYLATFYISLFGTYFVALLSLALLFLPKFWNIWKNLRKPWADGLHPSNHNPRRRSGGIGRHGSGGDGGGGTGVLGQMPDDFRTAPTFARRQLGSATTTAAVSGMGMGRGVGIENDDGGHLRQPFKADTITTDSTLTPAMVPTAPNDGETSQKPPEHRRTFSVVSMHPGGGEAATAQLDGNPLGAWVSSRIWQQGSDTSAEEEMIGTFMRHRRASGLEDVEDGDGGTAGNPGENDEMNEHVDGGSAGGTESSYDRRLRISQALISVDIPREHNTHNRVEFAGSSVGLGGGGGTDVVLQEPLRSNAWAERTFGSSTSGAQCMLDCFVVRTHSIFRSRITSLLSHWCMVTVILIPEAHAFLAVDSTDGRSTSYLMLSMKQVQDEMEPTIRVTTCHAGAVLIRFSSQSRLDGWMKLFTEQDLQSLAARSSSTSSSESYAQYTSRHSGNVSGANGDASGMRRRSVAPDPSLDFIRMQSLSFLDPLSGNGGAGGGDHSDMAMTMNGDDPSGHGGRDRGNGLLASDDESQSWASRIGAGVSRLWHQKESSKSTSGVSSQTAYDSYNHHVYHHGHMHDHNNNNGGEVDEVGLASSRCSRAGRERASTDSNISNSGSVGRQSGMPMKYLSPFGRASEAAVEDREGETESPERGRQAAATTPQIEVTSLEERAPTNEVNMAGAGNSAIGFEGSNQSLRRGSTASGLVGDSLPPPALNFGSPPRPTSVHAPSLHSHQGSIHSVTRSEAQKQLTTEDDDEDSDDLYDPEFGIGGNGRRRRNRRSPPSRLLMTQGTPAAIPSAAVISAAAAAVSAGWSESDALAMAMACPVLSPTAPGSAGGLGLTPTAPMMSSNSASPRINRARHGSRASTMSVFRTNRNTRQRSVGGGETRYLSGGSSNNSNSVSLNQEILAARGSVGSILANSGGGGDTKRVFNDRINISPVSPTSGSSDKRLDASGQVLLSTSLNSPSSSSPIARASSVSSVVAPLATYSTNVDTMANSPIEPQLQPQ</sequence>
<keyword evidence="7" id="KW-0325">Glycoprotein</keyword>
<evidence type="ECO:0000256" key="3">
    <source>
        <dbReference type="ARBA" id="ARBA00022989"/>
    </source>
</evidence>
<keyword evidence="5 10" id="KW-0472">Membrane</keyword>
<keyword evidence="6" id="KW-0675">Receptor</keyword>
<dbReference type="SUPFAM" id="SSF53822">
    <property type="entry name" value="Periplasmic binding protein-like I"/>
    <property type="match status" value="1"/>
</dbReference>
<evidence type="ECO:0000259" key="11">
    <source>
        <dbReference type="PROSITE" id="PS50259"/>
    </source>
</evidence>
<feature type="region of interest" description="Disordered" evidence="9">
    <location>
        <begin position="869"/>
        <end position="908"/>
    </location>
</feature>
<feature type="region of interest" description="Disordered" evidence="9">
    <location>
        <begin position="1528"/>
        <end position="1547"/>
    </location>
</feature>
<dbReference type="PANTHER" id="PTHR10519">
    <property type="entry name" value="GABA-B RECEPTOR"/>
    <property type="match status" value="1"/>
</dbReference>
<dbReference type="Pfam" id="PF00003">
    <property type="entry name" value="7tm_3"/>
    <property type="match status" value="1"/>
</dbReference>
<feature type="transmembrane region" description="Helical" evidence="10">
    <location>
        <begin position="444"/>
        <end position="467"/>
    </location>
</feature>
<feature type="compositionally biased region" description="Acidic residues" evidence="9">
    <location>
        <begin position="1400"/>
        <end position="1412"/>
    </location>
</feature>
<feature type="compositionally biased region" description="Basic and acidic residues" evidence="9">
    <location>
        <begin position="1160"/>
        <end position="1169"/>
    </location>
</feature>
<evidence type="ECO:0000256" key="2">
    <source>
        <dbReference type="ARBA" id="ARBA00022692"/>
    </source>
</evidence>
<evidence type="ECO:0000256" key="10">
    <source>
        <dbReference type="SAM" id="Phobius"/>
    </source>
</evidence>
<feature type="compositionally biased region" description="Polar residues" evidence="9">
    <location>
        <begin position="1339"/>
        <end position="1351"/>
    </location>
</feature>
<evidence type="ECO:0000256" key="5">
    <source>
        <dbReference type="ARBA" id="ARBA00023136"/>
    </source>
</evidence>
<feature type="transmembrane region" description="Helical" evidence="10">
    <location>
        <begin position="551"/>
        <end position="572"/>
    </location>
</feature>
<dbReference type="PRINTS" id="PR01176">
    <property type="entry name" value="GABABRECEPTR"/>
</dbReference>
<keyword evidence="13" id="KW-1185">Reference proteome</keyword>
<feature type="domain" description="G-protein coupled receptors family 3 profile" evidence="11">
    <location>
        <begin position="442"/>
        <end position="689"/>
    </location>
</feature>
<evidence type="ECO:0000313" key="12">
    <source>
        <dbReference type="EMBL" id="KAG0294926.1"/>
    </source>
</evidence>
<feature type="compositionally biased region" description="Low complexity" evidence="9">
    <location>
        <begin position="1086"/>
        <end position="1097"/>
    </location>
</feature>
<feature type="transmembrane region" description="Helical" evidence="10">
    <location>
        <begin position="597"/>
        <end position="617"/>
    </location>
</feature>
<dbReference type="InterPro" id="IPR001828">
    <property type="entry name" value="ANF_lig-bd_rcpt"/>
</dbReference>
<organism evidence="12 13">
    <name type="scientific">Linnemannia gamsii</name>
    <dbReference type="NCBI Taxonomy" id="64522"/>
    <lineage>
        <taxon>Eukaryota</taxon>
        <taxon>Fungi</taxon>
        <taxon>Fungi incertae sedis</taxon>
        <taxon>Mucoromycota</taxon>
        <taxon>Mortierellomycotina</taxon>
        <taxon>Mortierellomycetes</taxon>
        <taxon>Mortierellales</taxon>
        <taxon>Mortierellaceae</taxon>
        <taxon>Linnemannia</taxon>
    </lineage>
</organism>
<feature type="region of interest" description="Disordered" evidence="9">
    <location>
        <begin position="1137"/>
        <end position="1180"/>
    </location>
</feature>
<feature type="transmembrane region" description="Helical" evidence="10">
    <location>
        <begin position="996"/>
        <end position="1017"/>
    </location>
</feature>
<feature type="region of interest" description="Disordered" evidence="9">
    <location>
        <begin position="792"/>
        <end position="814"/>
    </location>
</feature>
<keyword evidence="4" id="KW-0297">G-protein coupled receptor</keyword>
<evidence type="ECO:0000256" key="6">
    <source>
        <dbReference type="ARBA" id="ARBA00023170"/>
    </source>
</evidence>
<keyword evidence="8" id="KW-0807">Transducer</keyword>
<feature type="compositionally biased region" description="Gly residues" evidence="9">
    <location>
        <begin position="713"/>
        <end position="730"/>
    </location>
</feature>
<comment type="caution">
    <text evidence="12">The sequence shown here is derived from an EMBL/GenBank/DDBJ whole genome shotgun (WGS) entry which is preliminary data.</text>
</comment>
<feature type="region of interest" description="Disordered" evidence="9">
    <location>
        <begin position="701"/>
        <end position="733"/>
    </location>
</feature>
<keyword evidence="2 10" id="KW-0812">Transmembrane</keyword>
<dbReference type="InterPro" id="IPR017978">
    <property type="entry name" value="GPCR_3_C"/>
</dbReference>
<dbReference type="CDD" id="cd15047">
    <property type="entry name" value="7tmC_GABA-B-like"/>
    <property type="match status" value="1"/>
</dbReference>
<dbReference type="InterPro" id="IPR002455">
    <property type="entry name" value="GPCR3_GABA-B"/>
</dbReference>
<protein>
    <recommendedName>
        <fullName evidence="11">G-protein coupled receptors family 3 profile domain-containing protein</fullName>
    </recommendedName>
</protein>
<evidence type="ECO:0000256" key="7">
    <source>
        <dbReference type="ARBA" id="ARBA00023180"/>
    </source>
</evidence>
<feature type="transmembrane region" description="Helical" evidence="10">
    <location>
        <begin position="507"/>
        <end position="530"/>
    </location>
</feature>
<name>A0ABQ7KBI0_9FUNG</name>
<feature type="region of interest" description="Disordered" evidence="9">
    <location>
        <begin position="1496"/>
        <end position="1516"/>
    </location>
</feature>
<evidence type="ECO:0000256" key="4">
    <source>
        <dbReference type="ARBA" id="ARBA00023040"/>
    </source>
</evidence>
<gene>
    <name evidence="12" type="ORF">BGZ96_000163</name>
</gene>
<dbReference type="Pfam" id="PF01094">
    <property type="entry name" value="ANF_receptor"/>
    <property type="match status" value="1"/>
</dbReference>
<evidence type="ECO:0000256" key="8">
    <source>
        <dbReference type="ARBA" id="ARBA00023224"/>
    </source>
</evidence>
<dbReference type="PANTHER" id="PTHR10519:SF20">
    <property type="entry name" value="G-PROTEIN COUPLED RECEPTOR 156-RELATED"/>
    <property type="match status" value="1"/>
</dbReference>
<feature type="transmembrane region" description="Helical" evidence="10">
    <location>
        <begin position="637"/>
        <end position="655"/>
    </location>
</feature>
<feature type="region of interest" description="Disordered" evidence="9">
    <location>
        <begin position="1086"/>
        <end position="1118"/>
    </location>
</feature>
<dbReference type="Gene3D" id="3.40.50.2300">
    <property type="match status" value="2"/>
</dbReference>
<feature type="transmembrane region" description="Helical" evidence="10">
    <location>
        <begin position="479"/>
        <end position="501"/>
    </location>
</feature>
<evidence type="ECO:0000256" key="1">
    <source>
        <dbReference type="ARBA" id="ARBA00004141"/>
    </source>
</evidence>
<proteinExistence type="predicted"/>
<dbReference type="InterPro" id="IPR028082">
    <property type="entry name" value="Peripla_BP_I"/>
</dbReference>
<reference evidence="12 13" key="1">
    <citation type="journal article" date="2020" name="Fungal Divers.">
        <title>Resolving the Mortierellaceae phylogeny through synthesis of multi-gene phylogenetics and phylogenomics.</title>
        <authorList>
            <person name="Vandepol N."/>
            <person name="Liber J."/>
            <person name="Desiro A."/>
            <person name="Na H."/>
            <person name="Kennedy M."/>
            <person name="Barry K."/>
            <person name="Grigoriev I.V."/>
            <person name="Miller A.N."/>
            <person name="O'Donnell K."/>
            <person name="Stajich J.E."/>
            <person name="Bonito G."/>
        </authorList>
    </citation>
    <scope>NUCLEOTIDE SEQUENCE [LARGE SCALE GENOMIC DNA]</scope>
    <source>
        <strain evidence="12 13">AD045</strain>
    </source>
</reference>
<keyword evidence="3 10" id="KW-1133">Transmembrane helix</keyword>
<feature type="compositionally biased region" description="Polar residues" evidence="9">
    <location>
        <begin position="1380"/>
        <end position="1398"/>
    </location>
</feature>
<feature type="transmembrane region" description="Helical" evidence="10">
    <location>
        <begin position="661"/>
        <end position="683"/>
    </location>
</feature>
<evidence type="ECO:0000313" key="13">
    <source>
        <dbReference type="Proteomes" id="UP001194696"/>
    </source>
</evidence>
<feature type="compositionally biased region" description="Polar residues" evidence="9">
    <location>
        <begin position="1256"/>
        <end position="1268"/>
    </location>
</feature>
<accession>A0ABQ7KBI0</accession>
<dbReference type="PROSITE" id="PS50259">
    <property type="entry name" value="G_PROTEIN_RECEP_F3_4"/>
    <property type="match status" value="1"/>
</dbReference>
<evidence type="ECO:0000256" key="9">
    <source>
        <dbReference type="SAM" id="MobiDB-lite"/>
    </source>
</evidence>